<dbReference type="Proteomes" id="UP000059680">
    <property type="component" value="Chromosome 4"/>
</dbReference>
<proteinExistence type="predicted"/>
<evidence type="ECO:0000256" key="1">
    <source>
        <dbReference type="SAM" id="MobiDB-lite"/>
    </source>
</evidence>
<sequence length="74" mass="8265">MMGHGSPSLSYLEIRRLVEIFEGQNLSAMRQVGTDGGWQQGWLGVREDLGGRQRKPRLGRGVNQGCKRPTVDKL</sequence>
<organism evidence="2 3">
    <name type="scientific">Oryza sativa subsp. japonica</name>
    <name type="common">Rice</name>
    <dbReference type="NCBI Taxonomy" id="39947"/>
    <lineage>
        <taxon>Eukaryota</taxon>
        <taxon>Viridiplantae</taxon>
        <taxon>Streptophyta</taxon>
        <taxon>Embryophyta</taxon>
        <taxon>Tracheophyta</taxon>
        <taxon>Spermatophyta</taxon>
        <taxon>Magnoliopsida</taxon>
        <taxon>Liliopsida</taxon>
        <taxon>Poales</taxon>
        <taxon>Poaceae</taxon>
        <taxon>BOP clade</taxon>
        <taxon>Oryzoideae</taxon>
        <taxon>Oryzeae</taxon>
        <taxon>Oryzinae</taxon>
        <taxon>Oryza</taxon>
        <taxon>Oryza sativa</taxon>
    </lineage>
</organism>
<dbReference type="InParanoid" id="A0A0P0WD69"/>
<accession>A0A0P0WD69</accession>
<dbReference type="PaxDb" id="39947-A0A0P0WD69"/>
<reference evidence="3" key="1">
    <citation type="journal article" date="2005" name="Nature">
        <title>The map-based sequence of the rice genome.</title>
        <authorList>
            <consortium name="International rice genome sequencing project (IRGSP)"/>
            <person name="Matsumoto T."/>
            <person name="Wu J."/>
            <person name="Kanamori H."/>
            <person name="Katayose Y."/>
            <person name="Fujisawa M."/>
            <person name="Namiki N."/>
            <person name="Mizuno H."/>
            <person name="Yamamoto K."/>
            <person name="Antonio B.A."/>
            <person name="Baba T."/>
            <person name="Sakata K."/>
            <person name="Nagamura Y."/>
            <person name="Aoki H."/>
            <person name="Arikawa K."/>
            <person name="Arita K."/>
            <person name="Bito T."/>
            <person name="Chiden Y."/>
            <person name="Fujitsuka N."/>
            <person name="Fukunaka R."/>
            <person name="Hamada M."/>
            <person name="Harada C."/>
            <person name="Hayashi A."/>
            <person name="Hijishita S."/>
            <person name="Honda M."/>
            <person name="Hosokawa S."/>
            <person name="Ichikawa Y."/>
            <person name="Idonuma A."/>
            <person name="Iijima M."/>
            <person name="Ikeda M."/>
            <person name="Ikeno M."/>
            <person name="Ito K."/>
            <person name="Ito S."/>
            <person name="Ito T."/>
            <person name="Ito Y."/>
            <person name="Ito Y."/>
            <person name="Iwabuchi A."/>
            <person name="Kamiya K."/>
            <person name="Karasawa W."/>
            <person name="Kurita K."/>
            <person name="Katagiri S."/>
            <person name="Kikuta A."/>
            <person name="Kobayashi H."/>
            <person name="Kobayashi N."/>
            <person name="Machita K."/>
            <person name="Maehara T."/>
            <person name="Masukawa M."/>
            <person name="Mizubayashi T."/>
            <person name="Mukai Y."/>
            <person name="Nagasaki H."/>
            <person name="Nagata Y."/>
            <person name="Naito S."/>
            <person name="Nakashima M."/>
            <person name="Nakama Y."/>
            <person name="Nakamichi Y."/>
            <person name="Nakamura M."/>
            <person name="Meguro A."/>
            <person name="Negishi M."/>
            <person name="Ohta I."/>
            <person name="Ohta T."/>
            <person name="Okamoto M."/>
            <person name="Ono N."/>
            <person name="Saji S."/>
            <person name="Sakaguchi M."/>
            <person name="Sakai K."/>
            <person name="Shibata M."/>
            <person name="Shimokawa T."/>
            <person name="Song J."/>
            <person name="Takazaki Y."/>
            <person name="Terasawa K."/>
            <person name="Tsugane M."/>
            <person name="Tsuji K."/>
            <person name="Ueda S."/>
            <person name="Waki K."/>
            <person name="Yamagata H."/>
            <person name="Yamamoto M."/>
            <person name="Yamamoto S."/>
            <person name="Yamane H."/>
            <person name="Yoshiki S."/>
            <person name="Yoshihara R."/>
            <person name="Yukawa K."/>
            <person name="Zhong H."/>
            <person name="Yano M."/>
            <person name="Yuan Q."/>
            <person name="Ouyang S."/>
            <person name="Liu J."/>
            <person name="Jones K.M."/>
            <person name="Gansberger K."/>
            <person name="Moffat K."/>
            <person name="Hill J."/>
            <person name="Bera J."/>
            <person name="Fadrosh D."/>
            <person name="Jin S."/>
            <person name="Johri S."/>
            <person name="Kim M."/>
            <person name="Overton L."/>
            <person name="Reardon M."/>
            <person name="Tsitrin T."/>
            <person name="Vuong H."/>
            <person name="Weaver B."/>
            <person name="Ciecko A."/>
            <person name="Tallon L."/>
            <person name="Jackson J."/>
            <person name="Pai G."/>
            <person name="Aken S.V."/>
            <person name="Utterback T."/>
            <person name="Reidmuller S."/>
            <person name="Feldblyum T."/>
            <person name="Hsiao J."/>
            <person name="Zismann V."/>
            <person name="Iobst S."/>
            <person name="de Vazeille A.R."/>
            <person name="Buell C.R."/>
            <person name="Ying K."/>
            <person name="Li Y."/>
            <person name="Lu T."/>
            <person name="Huang Y."/>
            <person name="Zhao Q."/>
            <person name="Feng Q."/>
            <person name="Zhang L."/>
            <person name="Zhu J."/>
            <person name="Weng Q."/>
            <person name="Mu J."/>
            <person name="Lu Y."/>
            <person name="Fan D."/>
            <person name="Liu Y."/>
            <person name="Guan J."/>
            <person name="Zhang Y."/>
            <person name="Yu S."/>
            <person name="Liu X."/>
            <person name="Zhang Y."/>
            <person name="Hong G."/>
            <person name="Han B."/>
            <person name="Choisne N."/>
            <person name="Demange N."/>
            <person name="Orjeda G."/>
            <person name="Samain S."/>
            <person name="Cattolico L."/>
            <person name="Pelletier E."/>
            <person name="Couloux A."/>
            <person name="Segurens B."/>
            <person name="Wincker P."/>
            <person name="D'Hont A."/>
            <person name="Scarpelli C."/>
            <person name="Weissenbach J."/>
            <person name="Salanoubat M."/>
            <person name="Quetier F."/>
            <person name="Yu Y."/>
            <person name="Kim H.R."/>
            <person name="Rambo T."/>
            <person name="Currie J."/>
            <person name="Collura K."/>
            <person name="Luo M."/>
            <person name="Yang T."/>
            <person name="Ammiraju J.S.S."/>
            <person name="Engler F."/>
            <person name="Soderlund C."/>
            <person name="Wing R.A."/>
            <person name="Palmer L.E."/>
            <person name="de la Bastide M."/>
            <person name="Spiegel L."/>
            <person name="Nascimento L."/>
            <person name="Zutavern T."/>
            <person name="O'Shaughnessy A."/>
            <person name="Dike S."/>
            <person name="Dedhia N."/>
            <person name="Preston R."/>
            <person name="Balija V."/>
            <person name="McCombie W.R."/>
            <person name="Chow T."/>
            <person name="Chen H."/>
            <person name="Chung M."/>
            <person name="Chen C."/>
            <person name="Shaw J."/>
            <person name="Wu H."/>
            <person name="Hsiao K."/>
            <person name="Chao Y."/>
            <person name="Chu M."/>
            <person name="Cheng C."/>
            <person name="Hour A."/>
            <person name="Lee P."/>
            <person name="Lin S."/>
            <person name="Lin Y."/>
            <person name="Liou J."/>
            <person name="Liu S."/>
            <person name="Hsing Y."/>
            <person name="Raghuvanshi S."/>
            <person name="Mohanty A."/>
            <person name="Bharti A.K."/>
            <person name="Gaur A."/>
            <person name="Gupta V."/>
            <person name="Kumar D."/>
            <person name="Ravi V."/>
            <person name="Vij S."/>
            <person name="Kapur A."/>
            <person name="Khurana P."/>
            <person name="Khurana P."/>
            <person name="Khurana J.P."/>
            <person name="Tyagi A.K."/>
            <person name="Gaikwad K."/>
            <person name="Singh A."/>
            <person name="Dalal V."/>
            <person name="Srivastava S."/>
            <person name="Dixit A."/>
            <person name="Pal A.K."/>
            <person name="Ghazi I.A."/>
            <person name="Yadav M."/>
            <person name="Pandit A."/>
            <person name="Bhargava A."/>
            <person name="Sureshbabu K."/>
            <person name="Batra K."/>
            <person name="Sharma T.R."/>
            <person name="Mohapatra T."/>
            <person name="Singh N.K."/>
            <person name="Messing J."/>
            <person name="Nelson A.B."/>
            <person name="Fuks G."/>
            <person name="Kavchok S."/>
            <person name="Keizer G."/>
            <person name="Linton E."/>
            <person name="Llaca V."/>
            <person name="Song R."/>
            <person name="Tanyolac B."/>
            <person name="Young S."/>
            <person name="Ho-Il K."/>
            <person name="Hahn J.H."/>
            <person name="Sangsakoo G."/>
            <person name="Vanavichit A."/>
            <person name="de Mattos Luiz.A.T."/>
            <person name="Zimmer P.D."/>
            <person name="Malone G."/>
            <person name="Dellagostin O."/>
            <person name="de Oliveira A.C."/>
            <person name="Bevan M."/>
            <person name="Bancroft I."/>
            <person name="Minx P."/>
            <person name="Cordum H."/>
            <person name="Wilson R."/>
            <person name="Cheng Z."/>
            <person name="Jin W."/>
            <person name="Jiang J."/>
            <person name="Leong S.A."/>
            <person name="Iwama H."/>
            <person name="Gojobori T."/>
            <person name="Itoh T."/>
            <person name="Niimura Y."/>
            <person name="Fujii Y."/>
            <person name="Habara T."/>
            <person name="Sakai H."/>
            <person name="Sato Y."/>
            <person name="Wilson G."/>
            <person name="Kumar K."/>
            <person name="McCouch S."/>
            <person name="Juretic N."/>
            <person name="Hoen D."/>
            <person name="Wright S."/>
            <person name="Bruskiewich R."/>
            <person name="Bureau T."/>
            <person name="Miyao A."/>
            <person name="Hirochika H."/>
            <person name="Nishikawa T."/>
            <person name="Kadowaki K."/>
            <person name="Sugiura M."/>
            <person name="Burr B."/>
            <person name="Sasaki T."/>
        </authorList>
    </citation>
    <scope>NUCLEOTIDE SEQUENCE [LARGE SCALE GENOMIC DNA]</scope>
    <source>
        <strain evidence="3">cv. Nipponbare</strain>
    </source>
</reference>
<protein>
    <submittedName>
        <fullName evidence="2">Os04g0548525 protein</fullName>
    </submittedName>
</protein>
<keyword evidence="3" id="KW-1185">Reference proteome</keyword>
<dbReference type="AlphaFoldDB" id="A0A0P0WD69"/>
<feature type="region of interest" description="Disordered" evidence="1">
    <location>
        <begin position="49"/>
        <end position="74"/>
    </location>
</feature>
<gene>
    <name evidence="2" type="ordered locus">Os04g0548525</name>
    <name evidence="2" type="ORF">OSNPB_040548525</name>
</gene>
<reference evidence="2 3" key="2">
    <citation type="journal article" date="2013" name="Plant Cell Physiol.">
        <title>Rice Annotation Project Database (RAP-DB): an integrative and interactive database for rice genomics.</title>
        <authorList>
            <person name="Sakai H."/>
            <person name="Lee S.S."/>
            <person name="Tanaka T."/>
            <person name="Numa H."/>
            <person name="Kim J."/>
            <person name="Kawahara Y."/>
            <person name="Wakimoto H."/>
            <person name="Yang C.C."/>
            <person name="Iwamoto M."/>
            <person name="Abe T."/>
            <person name="Yamada Y."/>
            <person name="Muto A."/>
            <person name="Inokuchi H."/>
            <person name="Ikemura T."/>
            <person name="Matsumoto T."/>
            <person name="Sasaki T."/>
            <person name="Itoh T."/>
        </authorList>
    </citation>
    <scope>NUCLEOTIDE SEQUENCE [LARGE SCALE GENOMIC DNA]</scope>
    <source>
        <strain evidence="3">cv. Nipponbare</strain>
    </source>
</reference>
<reference evidence="2 3" key="3">
    <citation type="journal article" date="2013" name="Rice">
        <title>Improvement of the Oryza sativa Nipponbare reference genome using next generation sequence and optical map data.</title>
        <authorList>
            <person name="Kawahara Y."/>
            <person name="de la Bastide M."/>
            <person name="Hamilton J.P."/>
            <person name="Kanamori H."/>
            <person name="McCombie W.R."/>
            <person name="Ouyang S."/>
            <person name="Schwartz D.C."/>
            <person name="Tanaka T."/>
            <person name="Wu J."/>
            <person name="Zhou S."/>
            <person name="Childs K.L."/>
            <person name="Davidson R.M."/>
            <person name="Lin H."/>
            <person name="Quesada-Ocampo L."/>
            <person name="Vaillancourt B."/>
            <person name="Sakai H."/>
            <person name="Lee S.S."/>
            <person name="Kim J."/>
            <person name="Numa H."/>
            <person name="Itoh T."/>
            <person name="Buell C.R."/>
            <person name="Matsumoto T."/>
        </authorList>
    </citation>
    <scope>NUCLEOTIDE SEQUENCE [LARGE SCALE GENOMIC DNA]</scope>
    <source>
        <strain evidence="3">cv. Nipponbare</strain>
    </source>
</reference>
<evidence type="ECO:0000313" key="2">
    <source>
        <dbReference type="EMBL" id="BAS90358.1"/>
    </source>
</evidence>
<evidence type="ECO:0000313" key="3">
    <source>
        <dbReference type="Proteomes" id="UP000059680"/>
    </source>
</evidence>
<name>A0A0P0WD69_ORYSJ</name>
<dbReference type="EMBL" id="AP014960">
    <property type="protein sequence ID" value="BAS90358.1"/>
    <property type="molecule type" value="Genomic_DNA"/>
</dbReference>